<proteinExistence type="inferred from homology"/>
<evidence type="ECO:0000256" key="1">
    <source>
        <dbReference type="ARBA" id="ARBA00010171"/>
    </source>
</evidence>
<dbReference type="OrthoDB" id="10254973at2759"/>
<dbReference type="Gene3D" id="3.40.50.300">
    <property type="entry name" value="P-loop containing nucleotide triphosphate hydrolases"/>
    <property type="match status" value="2"/>
</dbReference>
<name>A0A0D0DYK9_9AGAM</name>
<dbReference type="GO" id="GO:0003697">
    <property type="term" value="F:single-stranded DNA binding"/>
    <property type="evidence" value="ECO:0007669"/>
    <property type="project" value="TreeGrafter"/>
</dbReference>
<feature type="region of interest" description="Disordered" evidence="5">
    <location>
        <begin position="1"/>
        <end position="117"/>
    </location>
</feature>
<keyword evidence="3 4" id="KW-0175">Coiled coil</keyword>
<feature type="coiled-coil region" evidence="4">
    <location>
        <begin position="960"/>
        <end position="1005"/>
    </location>
</feature>
<dbReference type="Proteomes" id="UP000054538">
    <property type="component" value="Unassembled WGS sequence"/>
</dbReference>
<dbReference type="PANTHER" id="PTHR45916:SF1">
    <property type="entry name" value="STRUCTURAL MAINTENANCE OF CHROMOSOMES PROTEIN 5"/>
    <property type="match status" value="1"/>
</dbReference>
<feature type="compositionally biased region" description="Polar residues" evidence="5">
    <location>
        <begin position="98"/>
        <end position="113"/>
    </location>
</feature>
<dbReference type="SUPFAM" id="SSF52540">
    <property type="entry name" value="P-loop containing nucleoside triphosphate hydrolases"/>
    <property type="match status" value="1"/>
</dbReference>
<keyword evidence="8" id="KW-1185">Reference proteome</keyword>
<dbReference type="EMBL" id="KN825048">
    <property type="protein sequence ID" value="KIK95336.1"/>
    <property type="molecule type" value="Genomic_DNA"/>
</dbReference>
<accession>A0A0D0DYK9</accession>
<organism evidence="7 8">
    <name type="scientific">Paxillus rubicundulus Ve08.2h10</name>
    <dbReference type="NCBI Taxonomy" id="930991"/>
    <lineage>
        <taxon>Eukaryota</taxon>
        <taxon>Fungi</taxon>
        <taxon>Dikarya</taxon>
        <taxon>Basidiomycota</taxon>
        <taxon>Agaricomycotina</taxon>
        <taxon>Agaricomycetes</taxon>
        <taxon>Agaricomycetidae</taxon>
        <taxon>Boletales</taxon>
        <taxon>Paxilineae</taxon>
        <taxon>Paxillaceae</taxon>
        <taxon>Paxillus</taxon>
    </lineage>
</organism>
<dbReference type="Pfam" id="PF02463">
    <property type="entry name" value="SMC_N"/>
    <property type="match status" value="1"/>
</dbReference>
<evidence type="ECO:0000259" key="6">
    <source>
        <dbReference type="Pfam" id="PF02463"/>
    </source>
</evidence>
<dbReference type="InterPro" id="IPR003395">
    <property type="entry name" value="RecF/RecN/SMC_N"/>
</dbReference>
<dbReference type="GO" id="GO:0005634">
    <property type="term" value="C:nucleus"/>
    <property type="evidence" value="ECO:0007669"/>
    <property type="project" value="TreeGrafter"/>
</dbReference>
<protein>
    <recommendedName>
        <fullName evidence="2">Structural maintenance of chromosomes protein 5</fullName>
    </recommendedName>
</protein>
<evidence type="ECO:0000256" key="4">
    <source>
        <dbReference type="SAM" id="Coils"/>
    </source>
</evidence>
<feature type="compositionally biased region" description="Basic and acidic residues" evidence="5">
    <location>
        <begin position="1"/>
        <end position="17"/>
    </location>
</feature>
<reference evidence="8" key="2">
    <citation type="submission" date="2015-01" db="EMBL/GenBank/DDBJ databases">
        <title>Evolutionary Origins and Diversification of the Mycorrhizal Mutualists.</title>
        <authorList>
            <consortium name="DOE Joint Genome Institute"/>
            <consortium name="Mycorrhizal Genomics Consortium"/>
            <person name="Kohler A."/>
            <person name="Kuo A."/>
            <person name="Nagy L.G."/>
            <person name="Floudas D."/>
            <person name="Copeland A."/>
            <person name="Barry K.W."/>
            <person name="Cichocki N."/>
            <person name="Veneault-Fourrey C."/>
            <person name="LaButti K."/>
            <person name="Lindquist E.A."/>
            <person name="Lipzen A."/>
            <person name="Lundell T."/>
            <person name="Morin E."/>
            <person name="Murat C."/>
            <person name="Riley R."/>
            <person name="Ohm R."/>
            <person name="Sun H."/>
            <person name="Tunlid A."/>
            <person name="Henrissat B."/>
            <person name="Grigoriev I.V."/>
            <person name="Hibbett D.S."/>
            <person name="Martin F."/>
        </authorList>
    </citation>
    <scope>NUCLEOTIDE SEQUENCE [LARGE SCALE GENOMIC DNA]</scope>
    <source>
        <strain evidence="8">Ve08.2h10</strain>
    </source>
</reference>
<evidence type="ECO:0000256" key="2">
    <source>
        <dbReference type="ARBA" id="ARBA00018687"/>
    </source>
</evidence>
<dbReference type="PANTHER" id="PTHR45916">
    <property type="entry name" value="STRUCTURAL MAINTENANCE OF CHROMOSOMES PROTEIN 5"/>
    <property type="match status" value="1"/>
</dbReference>
<dbReference type="GO" id="GO:0000724">
    <property type="term" value="P:double-strand break repair via homologous recombination"/>
    <property type="evidence" value="ECO:0007669"/>
    <property type="project" value="TreeGrafter"/>
</dbReference>
<dbReference type="STRING" id="930991.A0A0D0DYK9"/>
<dbReference type="AlphaFoldDB" id="A0A0D0DYK9"/>
<dbReference type="FunCoup" id="A0A0D0DYK9">
    <property type="interactions" value="808"/>
</dbReference>
<feature type="coiled-coil region" evidence="4">
    <location>
        <begin position="311"/>
        <end position="447"/>
    </location>
</feature>
<dbReference type="InterPro" id="IPR027417">
    <property type="entry name" value="P-loop_NTPase"/>
</dbReference>
<gene>
    <name evidence="7" type="ORF">PAXRUDRAFT_25548</name>
</gene>
<evidence type="ECO:0000313" key="8">
    <source>
        <dbReference type="Proteomes" id="UP000054538"/>
    </source>
</evidence>
<evidence type="ECO:0000313" key="7">
    <source>
        <dbReference type="EMBL" id="KIK95336.1"/>
    </source>
</evidence>
<feature type="coiled-coil region" evidence="4">
    <location>
        <begin position="806"/>
        <end position="833"/>
    </location>
</feature>
<evidence type="ECO:0000256" key="3">
    <source>
        <dbReference type="ARBA" id="ARBA00023054"/>
    </source>
</evidence>
<feature type="coiled-coil region" evidence="4">
    <location>
        <begin position="478"/>
        <end position="540"/>
    </location>
</feature>
<dbReference type="InParanoid" id="A0A0D0DYK9"/>
<feature type="domain" description="RecF/RecN/SMC N-terminal" evidence="6">
    <location>
        <begin position="133"/>
        <end position="1133"/>
    </location>
</feature>
<reference evidence="7 8" key="1">
    <citation type="submission" date="2014-04" db="EMBL/GenBank/DDBJ databases">
        <authorList>
            <consortium name="DOE Joint Genome Institute"/>
            <person name="Kuo A."/>
            <person name="Kohler A."/>
            <person name="Jargeat P."/>
            <person name="Nagy L.G."/>
            <person name="Floudas D."/>
            <person name="Copeland A."/>
            <person name="Barry K.W."/>
            <person name="Cichocki N."/>
            <person name="Veneault-Fourrey C."/>
            <person name="LaButti K."/>
            <person name="Lindquist E.A."/>
            <person name="Lipzen A."/>
            <person name="Lundell T."/>
            <person name="Morin E."/>
            <person name="Murat C."/>
            <person name="Sun H."/>
            <person name="Tunlid A."/>
            <person name="Henrissat B."/>
            <person name="Grigoriev I.V."/>
            <person name="Hibbett D.S."/>
            <person name="Martin F."/>
            <person name="Nordberg H.P."/>
            <person name="Cantor M.N."/>
            <person name="Hua S.X."/>
        </authorList>
    </citation>
    <scope>NUCLEOTIDE SEQUENCE [LARGE SCALE GENOMIC DNA]</scope>
    <source>
        <strain evidence="7 8">Ve08.2h10</strain>
    </source>
</reference>
<feature type="compositionally biased region" description="Acidic residues" evidence="5">
    <location>
        <begin position="59"/>
        <end position="86"/>
    </location>
</feature>
<dbReference type="GO" id="GO:0030915">
    <property type="term" value="C:Smc5-Smc6 complex"/>
    <property type="evidence" value="ECO:0007669"/>
    <property type="project" value="TreeGrafter"/>
</dbReference>
<comment type="similarity">
    <text evidence="1">Belongs to the SMC family. SMC5 subfamily.</text>
</comment>
<sequence length="1197" mass="136158">MTRRTRSEAVDVDDTRRAKAPRNVKVKVEKAKQGTASKGKARRVESDEDEGDQERQPDGDEGTEDAEGEDADAEEEEEEEVDEESGEGTPRGRKRTRVNSMGASFPSSPNQGTQRERVQTLPRGDDGFIPGSIVRIQLQNFVTYDWVEFRPGPYLNMILGPNGTGKSSIACAICLGLNWSPSILGRASELSSFVKNDKETGYIEIELKGAKGQQNLVIRRNLSAKSRSSTFTLNGQSSTGKEVSIHMAKLNVQVGNLCSFLPQDKVSQFAQMTPQQLLRETQRAAGDIHLTKWHDTLISSGKELKSLQECIKGDQELLTTMEDRNAQLERDVARFQERKRIENEVSVLEVLIPVNEYHEAKERYVQAKERQRQLHARVTQLRDRNAPVHAKLEQLAVQYKDLEKAREKKKNASKQKFQQMKANWAQSEKLENEAEEVTNKLDGLKRSEKDRMKKIKDLHNQIQKWQHEIANPPARESLQAITEEMRQLNSEHNKTRSRMEELQDRQKVNIEASAAEKAKINTAMEQLQRLDDERHRKLENLRTWDKDHADAVAWLRNNQRRFKMEVFEPPMICCSVPDKRFTNAVEACFNANQLKMLVAQCEEDYELLNRCLNDSDEAGLRKGARINTWFRPKLEHTVIGPPMTEEELKSLGFDAYAIDKLNCPDGLLWYLKRELNMHRTAIGLDGSKVDVSKAMEAVSRLGPRGEGGGANFIAGSVINTVQRSRYGKRAAQNMTRDVRPARNLVSSAVDPEIKRRLDQTIQEARHALEVIDEGANALAAEERGIRAEETQFKKNYDALTARKQKVNEVEQHLATLSARLVTTKNKLKELENGPLPNEERAGLKKKLLDLSQKRVKIAKGYTQLIRAAIADQTAATRSGLEFLQVGANKNALEALCQQKDEGYQRALSEFEEADQVFLATKADAKEKRDISVALVRGMDREFQDKFTKMEMDGSVHDRTVEQLRAELEIQQANLEMIMQTNPGVVEQYERRKEEIEKLTKTLNDRGKVSLRLEREIKTARDNWQPALESLVESIGKKFSSAFDRIGCAGEIRISPHDDFDKWAIDILVKFRDKEKLQLLTGQRQSGGERSLTTILYLMSLTEEARTPFSLVDEINQGMDQRAERAVHNSMVEVTCKPDSGQYFLITPKLLPDLNYHERMKVLCVNNGDWLPEEKGLGNMMSLIDTFVRVRDRSSRGV</sequence>
<dbReference type="HOGENOM" id="CLU_004969_2_0_1"/>
<evidence type="ECO:0000256" key="5">
    <source>
        <dbReference type="SAM" id="MobiDB-lite"/>
    </source>
</evidence>